<dbReference type="Gene3D" id="3.40.630.30">
    <property type="match status" value="1"/>
</dbReference>
<dbReference type="Pfam" id="PF00583">
    <property type="entry name" value="Acetyltransf_1"/>
    <property type="match status" value="1"/>
</dbReference>
<dbReference type="AlphaFoldDB" id="A0A1G5DFF7"/>
<dbReference type="Proteomes" id="UP000198870">
    <property type="component" value="Unassembled WGS sequence"/>
</dbReference>
<accession>A0A1G5DFF7</accession>
<dbReference type="STRING" id="419481.SAMN05216233_104169"/>
<dbReference type="EMBL" id="FMUX01000004">
    <property type="protein sequence ID" value="SCY13609.1"/>
    <property type="molecule type" value="Genomic_DNA"/>
</dbReference>
<dbReference type="GO" id="GO:0016747">
    <property type="term" value="F:acyltransferase activity, transferring groups other than amino-acyl groups"/>
    <property type="evidence" value="ECO:0007669"/>
    <property type="project" value="InterPro"/>
</dbReference>
<organism evidence="2 3">
    <name type="scientific">Desulfoluna spongiiphila</name>
    <dbReference type="NCBI Taxonomy" id="419481"/>
    <lineage>
        <taxon>Bacteria</taxon>
        <taxon>Pseudomonadati</taxon>
        <taxon>Thermodesulfobacteriota</taxon>
        <taxon>Desulfobacteria</taxon>
        <taxon>Desulfobacterales</taxon>
        <taxon>Desulfolunaceae</taxon>
        <taxon>Desulfoluna</taxon>
    </lineage>
</organism>
<sequence length="155" mass="17809">MTTTLELANIDDAEILNSTSIEAFTGDYEEYGSYPPGIGSIGWHQSEIEKGHYYKIQFNGETAGGICVIPSDNDRIEIKYFFITEKYQNRQIGSTTIELIEKQYSDAAVWVLSTPYKSFRNHHFYEKNGFIKVGESQPIPNNPFRLFEYKKEIGK</sequence>
<name>A0A1G5DFF7_9BACT</name>
<evidence type="ECO:0000259" key="1">
    <source>
        <dbReference type="PROSITE" id="PS51186"/>
    </source>
</evidence>
<protein>
    <submittedName>
        <fullName evidence="2">Acetyltransferase (GNAT) domain-containing protein</fullName>
    </submittedName>
</protein>
<evidence type="ECO:0000313" key="3">
    <source>
        <dbReference type="Proteomes" id="UP000198870"/>
    </source>
</evidence>
<keyword evidence="2" id="KW-0808">Transferase</keyword>
<reference evidence="2 3" key="1">
    <citation type="submission" date="2016-10" db="EMBL/GenBank/DDBJ databases">
        <authorList>
            <person name="de Groot N.N."/>
        </authorList>
    </citation>
    <scope>NUCLEOTIDE SEQUENCE [LARGE SCALE GENOMIC DNA]</scope>
    <source>
        <strain evidence="2 3">AA1</strain>
    </source>
</reference>
<dbReference type="InterPro" id="IPR016181">
    <property type="entry name" value="Acyl_CoA_acyltransferase"/>
</dbReference>
<dbReference type="OrthoDB" id="9786032at2"/>
<gene>
    <name evidence="2" type="ORF">SAMN05216233_104169</name>
</gene>
<dbReference type="SUPFAM" id="SSF55729">
    <property type="entry name" value="Acyl-CoA N-acyltransferases (Nat)"/>
    <property type="match status" value="1"/>
</dbReference>
<dbReference type="PROSITE" id="PS51186">
    <property type="entry name" value="GNAT"/>
    <property type="match status" value="1"/>
</dbReference>
<feature type="domain" description="N-acetyltransferase" evidence="1">
    <location>
        <begin position="3"/>
        <end position="154"/>
    </location>
</feature>
<keyword evidence="3" id="KW-1185">Reference proteome</keyword>
<evidence type="ECO:0000313" key="2">
    <source>
        <dbReference type="EMBL" id="SCY13609.1"/>
    </source>
</evidence>
<proteinExistence type="predicted"/>
<dbReference type="RefSeq" id="WP_092209935.1">
    <property type="nucleotide sequence ID" value="NZ_FMUX01000004.1"/>
</dbReference>
<dbReference type="InterPro" id="IPR000182">
    <property type="entry name" value="GNAT_dom"/>
</dbReference>